<evidence type="ECO:0000256" key="1">
    <source>
        <dbReference type="ARBA" id="ARBA00001947"/>
    </source>
</evidence>
<dbReference type="GO" id="GO:0006508">
    <property type="term" value="P:proteolysis"/>
    <property type="evidence" value="ECO:0007669"/>
    <property type="project" value="UniProtKB-KW"/>
</dbReference>
<evidence type="ECO:0000256" key="2">
    <source>
        <dbReference type="ARBA" id="ARBA00022670"/>
    </source>
</evidence>
<gene>
    <name evidence="9" type="ORF">DN069_36895</name>
</gene>
<protein>
    <recommendedName>
        <fullName evidence="11">Peptidase M13</fullName>
    </recommendedName>
</protein>
<dbReference type="EMBL" id="QKYN01000206">
    <property type="protein sequence ID" value="RAG80676.1"/>
    <property type="molecule type" value="Genomic_DNA"/>
</dbReference>
<dbReference type="InterPro" id="IPR042089">
    <property type="entry name" value="Peptidase_M13_dom_2"/>
</dbReference>
<evidence type="ECO:0000256" key="3">
    <source>
        <dbReference type="ARBA" id="ARBA00022723"/>
    </source>
</evidence>
<dbReference type="InterPro" id="IPR018497">
    <property type="entry name" value="Peptidase_M13_C"/>
</dbReference>
<keyword evidence="6" id="KW-0482">Metalloprotease</keyword>
<dbReference type="GO" id="GO:0046872">
    <property type="term" value="F:metal ion binding"/>
    <property type="evidence" value="ECO:0007669"/>
    <property type="project" value="UniProtKB-KW"/>
</dbReference>
<dbReference type="PRINTS" id="PR00786">
    <property type="entry name" value="NEPRILYSIN"/>
</dbReference>
<dbReference type="Pfam" id="PF05649">
    <property type="entry name" value="Peptidase_M13_N"/>
    <property type="match status" value="1"/>
</dbReference>
<evidence type="ECO:0008006" key="11">
    <source>
        <dbReference type="Google" id="ProtNLM"/>
    </source>
</evidence>
<dbReference type="Gene3D" id="1.10.1380.10">
    <property type="entry name" value="Neutral endopeptidase , domain2"/>
    <property type="match status" value="1"/>
</dbReference>
<keyword evidence="5" id="KW-0862">Zinc</keyword>
<keyword evidence="10" id="KW-1185">Reference proteome</keyword>
<dbReference type="AlphaFoldDB" id="A0A2X0ISZ5"/>
<dbReference type="Gene3D" id="3.40.390.10">
    <property type="entry name" value="Collagenase (Catalytic Domain)"/>
    <property type="match status" value="1"/>
</dbReference>
<dbReference type="PANTHER" id="PTHR11733:SF222">
    <property type="entry name" value="IP12942P"/>
    <property type="match status" value="1"/>
</dbReference>
<evidence type="ECO:0000256" key="4">
    <source>
        <dbReference type="ARBA" id="ARBA00022801"/>
    </source>
</evidence>
<comment type="caution">
    <text evidence="9">The sequence shown here is derived from an EMBL/GenBank/DDBJ whole genome shotgun (WGS) entry which is preliminary data.</text>
</comment>
<dbReference type="GO" id="GO:0004222">
    <property type="term" value="F:metalloendopeptidase activity"/>
    <property type="evidence" value="ECO:0007669"/>
    <property type="project" value="InterPro"/>
</dbReference>
<keyword evidence="3" id="KW-0479">Metal-binding</keyword>
<dbReference type="SUPFAM" id="SSF55486">
    <property type="entry name" value="Metalloproteases ('zincins'), catalytic domain"/>
    <property type="match status" value="1"/>
</dbReference>
<dbReference type="InterPro" id="IPR024079">
    <property type="entry name" value="MetalloPept_cat_dom_sf"/>
</dbReference>
<dbReference type="Pfam" id="PF01431">
    <property type="entry name" value="Peptidase_M13"/>
    <property type="match status" value="1"/>
</dbReference>
<dbReference type="InterPro" id="IPR008753">
    <property type="entry name" value="Peptidase_M13_N"/>
</dbReference>
<evidence type="ECO:0000313" key="9">
    <source>
        <dbReference type="EMBL" id="RAG80676.1"/>
    </source>
</evidence>
<organism evidence="9 10">
    <name type="scientific">Streptacidiphilus pinicola</name>
    <dbReference type="NCBI Taxonomy" id="2219663"/>
    <lineage>
        <taxon>Bacteria</taxon>
        <taxon>Bacillati</taxon>
        <taxon>Actinomycetota</taxon>
        <taxon>Actinomycetes</taxon>
        <taxon>Kitasatosporales</taxon>
        <taxon>Streptomycetaceae</taxon>
        <taxon>Streptacidiphilus</taxon>
    </lineage>
</organism>
<keyword evidence="4" id="KW-0378">Hydrolase</keyword>
<sequence length="631" mass="68990">MRRERGAVPTTRPQDDLYAHVNGEWAAQSPLGSRRSLVTTFTTLQLAADAAVRELLDQDGDVPDVVAKARAFRRSWLDGDAAATEDELRRLLARTADIHDPEDFFRWSGEVHRLGVITPLQHYVDIAAGEERRYAGHVLAATLPLPLDHYRDPAAIEAYRADLAEMLAAVGAEADVAPDLVTLESRLAELHRAAAPRTGAAVPCAAAALPAELPALALFLDGAGIVPAEDGLVHVERPELLHVLTEQLAGCSATTLRGYARWCVLTSLAPYAPPPVSTVWARLNRRAGTQPWLRRDRAGQGEFLLSRAFGHALGHAYATAHVDAETRAEAWDVVRRVLAAYRATLLDCSWLGPRARAAALDKLDRMHVAFVAPERPRDYGGVEIHDDRLLANYRALCAHEIDRELRLTGTPVSADHWRITPSQVNAHYDARANRIVIPAAALQPPLFRVGRLAACLGGLGAVVAHELTHAFDEFRIGTTADGLPEPAWGPAEESVRAERNAALVRQFGGFRRTDHPDLRVDGNRTLCENIADLAGLAVAVRAWDDYGARHAEPDDDAHRAGTRELFLGWARLWRQAMTRPVASVLSRDAPHAPGEARCNQIARNLDAFHTAFGTGPDDAMWCAPADRVLVW</sequence>
<dbReference type="Proteomes" id="UP000248889">
    <property type="component" value="Unassembled WGS sequence"/>
</dbReference>
<dbReference type="CDD" id="cd08662">
    <property type="entry name" value="M13"/>
    <property type="match status" value="1"/>
</dbReference>
<evidence type="ECO:0000313" key="10">
    <source>
        <dbReference type="Proteomes" id="UP000248889"/>
    </source>
</evidence>
<evidence type="ECO:0000256" key="6">
    <source>
        <dbReference type="ARBA" id="ARBA00023049"/>
    </source>
</evidence>
<accession>A0A2X0ISZ5</accession>
<keyword evidence="2" id="KW-0645">Protease</keyword>
<feature type="domain" description="Peptidase M13 C-terminal" evidence="7">
    <location>
        <begin position="425"/>
        <end position="627"/>
    </location>
</feature>
<evidence type="ECO:0000256" key="5">
    <source>
        <dbReference type="ARBA" id="ARBA00022833"/>
    </source>
</evidence>
<comment type="cofactor">
    <cofactor evidence="1">
        <name>Zn(2+)</name>
        <dbReference type="ChEBI" id="CHEBI:29105"/>
    </cofactor>
</comment>
<dbReference type="PANTHER" id="PTHR11733">
    <property type="entry name" value="ZINC METALLOPROTEASE FAMILY M13 NEPRILYSIN-RELATED"/>
    <property type="match status" value="1"/>
</dbReference>
<proteinExistence type="predicted"/>
<dbReference type="InterPro" id="IPR000718">
    <property type="entry name" value="Peptidase_M13"/>
</dbReference>
<evidence type="ECO:0000259" key="7">
    <source>
        <dbReference type="Pfam" id="PF01431"/>
    </source>
</evidence>
<name>A0A2X0ISZ5_9ACTN</name>
<dbReference type="PROSITE" id="PS51885">
    <property type="entry name" value="NEPRILYSIN"/>
    <property type="match status" value="1"/>
</dbReference>
<reference evidence="9 10" key="1">
    <citation type="submission" date="2018-06" db="EMBL/GenBank/DDBJ databases">
        <title>Streptacidiphilus pinicola sp. nov., isolated from pine grove soil.</title>
        <authorList>
            <person name="Roh S.G."/>
            <person name="Park S."/>
            <person name="Kim M.-K."/>
            <person name="Yun B.-R."/>
            <person name="Park J."/>
            <person name="Kim M.J."/>
            <person name="Kim Y.S."/>
            <person name="Kim S.B."/>
        </authorList>
    </citation>
    <scope>NUCLEOTIDE SEQUENCE [LARGE SCALE GENOMIC DNA]</scope>
    <source>
        <strain evidence="9 10">MMS16-CNU450</strain>
    </source>
</reference>
<feature type="domain" description="Peptidase M13 N-terminal" evidence="8">
    <location>
        <begin position="13"/>
        <end position="370"/>
    </location>
</feature>
<dbReference type="OrthoDB" id="9775677at2"/>
<evidence type="ECO:0000259" key="8">
    <source>
        <dbReference type="Pfam" id="PF05649"/>
    </source>
</evidence>
<dbReference type="GO" id="GO:0005886">
    <property type="term" value="C:plasma membrane"/>
    <property type="evidence" value="ECO:0007669"/>
    <property type="project" value="TreeGrafter"/>
</dbReference>